<evidence type="ECO:0000256" key="1">
    <source>
        <dbReference type="SAM" id="SignalP"/>
    </source>
</evidence>
<evidence type="ECO:0008006" key="4">
    <source>
        <dbReference type="Google" id="ProtNLM"/>
    </source>
</evidence>
<accession>A0A1M5TXI4</accession>
<dbReference type="Proteomes" id="UP000184522">
    <property type="component" value="Unassembled WGS sequence"/>
</dbReference>
<gene>
    <name evidence="2" type="ORF">SAMN05444148_2302</name>
</gene>
<sequence>MKTNFLNLSNMKTFKLLAIPFLCLALFTSCSDDDNPTLVNEEEVITTMTIELTPTAGGNTVTLQTRDLDGDGPNPPVITNGTLMANTTYNGSIELLDETDLNNVEDITEEVEEEDDEHQFFFTTGLGTVAYADMDGNGNPVGLSFTFTTGAAASGDFTVTLRHEPVKDAAGVSSGDITNAGGETDIIATFNVTVQ</sequence>
<dbReference type="PROSITE" id="PS51257">
    <property type="entry name" value="PROKAR_LIPOPROTEIN"/>
    <property type="match status" value="1"/>
</dbReference>
<feature type="chain" id="PRO_5011979735" description="Type 1 periplasmic binding fold superfamily protein" evidence="1">
    <location>
        <begin position="32"/>
        <end position="195"/>
    </location>
</feature>
<feature type="signal peptide" evidence="1">
    <location>
        <begin position="1"/>
        <end position="31"/>
    </location>
</feature>
<name>A0A1M5TXI4_9FLAO</name>
<evidence type="ECO:0000313" key="2">
    <source>
        <dbReference type="EMBL" id="SHH55497.1"/>
    </source>
</evidence>
<protein>
    <recommendedName>
        <fullName evidence="4">Type 1 periplasmic binding fold superfamily protein</fullName>
    </recommendedName>
</protein>
<keyword evidence="3" id="KW-1185">Reference proteome</keyword>
<dbReference type="STRING" id="1089305.SAMN05444148_2302"/>
<reference evidence="3" key="1">
    <citation type="submission" date="2016-11" db="EMBL/GenBank/DDBJ databases">
        <authorList>
            <person name="Varghese N."/>
            <person name="Submissions S."/>
        </authorList>
    </citation>
    <scope>NUCLEOTIDE SEQUENCE [LARGE SCALE GENOMIC DNA]</scope>
    <source>
        <strain evidence="3">DSM 25330</strain>
    </source>
</reference>
<proteinExistence type="predicted"/>
<organism evidence="2 3">
    <name type="scientific">Winogradskyella jejuensis</name>
    <dbReference type="NCBI Taxonomy" id="1089305"/>
    <lineage>
        <taxon>Bacteria</taxon>
        <taxon>Pseudomonadati</taxon>
        <taxon>Bacteroidota</taxon>
        <taxon>Flavobacteriia</taxon>
        <taxon>Flavobacteriales</taxon>
        <taxon>Flavobacteriaceae</taxon>
        <taxon>Winogradskyella</taxon>
    </lineage>
</organism>
<evidence type="ECO:0000313" key="3">
    <source>
        <dbReference type="Proteomes" id="UP000184522"/>
    </source>
</evidence>
<dbReference type="AlphaFoldDB" id="A0A1M5TXI4"/>
<keyword evidence="1" id="KW-0732">Signal</keyword>
<dbReference type="EMBL" id="FQWS01000002">
    <property type="protein sequence ID" value="SHH55497.1"/>
    <property type="molecule type" value="Genomic_DNA"/>
</dbReference>